<dbReference type="Proteomes" id="UP000660380">
    <property type="component" value="Unassembled WGS sequence"/>
</dbReference>
<dbReference type="RefSeq" id="WP_029633893.1">
    <property type="nucleotide sequence ID" value="NZ_JACJTA010000041.1"/>
</dbReference>
<sequence>MKPSNLRTKLLTEINLIPEEKLEEVYNFIHSFRVGVEASQSTPEQIMQFAGCWDDMSDETFSNFNEEIITRRQQAFLGRRSDESSLG</sequence>
<dbReference type="EMBL" id="JACJTA010000041">
    <property type="protein sequence ID" value="MBD2606484.1"/>
    <property type="molecule type" value="Genomic_DNA"/>
</dbReference>
<comment type="caution">
    <text evidence="1">The sequence shown here is derived from an EMBL/GenBank/DDBJ whole genome shotgun (WGS) entry which is preliminary data.</text>
</comment>
<accession>A0ABR8GSP2</accession>
<organism evidence="1 2">
    <name type="scientific">Scytonema hofmannii FACHB-248</name>
    <dbReference type="NCBI Taxonomy" id="1842502"/>
    <lineage>
        <taxon>Bacteria</taxon>
        <taxon>Bacillati</taxon>
        <taxon>Cyanobacteriota</taxon>
        <taxon>Cyanophyceae</taxon>
        <taxon>Nostocales</taxon>
        <taxon>Scytonemataceae</taxon>
        <taxon>Scytonema</taxon>
    </lineage>
</organism>
<evidence type="ECO:0000313" key="1">
    <source>
        <dbReference type="EMBL" id="MBD2606484.1"/>
    </source>
</evidence>
<evidence type="ECO:0000313" key="2">
    <source>
        <dbReference type="Proteomes" id="UP000660380"/>
    </source>
</evidence>
<proteinExistence type="predicted"/>
<gene>
    <name evidence="1" type="ORF">H6G81_18600</name>
</gene>
<protein>
    <recommendedName>
        <fullName evidence="3">DUF2281 domain-containing protein</fullName>
    </recommendedName>
</protein>
<name>A0ABR8GSP2_9CYAN</name>
<keyword evidence="2" id="KW-1185">Reference proteome</keyword>
<reference evidence="1 2" key="1">
    <citation type="journal article" date="2020" name="ISME J.">
        <title>Comparative genomics reveals insights into cyanobacterial evolution and habitat adaptation.</title>
        <authorList>
            <person name="Chen M.Y."/>
            <person name="Teng W.K."/>
            <person name="Zhao L."/>
            <person name="Hu C.X."/>
            <person name="Zhou Y.K."/>
            <person name="Han B.P."/>
            <person name="Song L.R."/>
            <person name="Shu W.S."/>
        </authorList>
    </citation>
    <scope>NUCLEOTIDE SEQUENCE [LARGE SCALE GENOMIC DNA]</scope>
    <source>
        <strain evidence="1 2">FACHB-248</strain>
    </source>
</reference>
<evidence type="ECO:0008006" key="3">
    <source>
        <dbReference type="Google" id="ProtNLM"/>
    </source>
</evidence>